<dbReference type="SMART" id="SM00360">
    <property type="entry name" value="RRM"/>
    <property type="match status" value="2"/>
</dbReference>
<evidence type="ECO:0000256" key="6">
    <source>
        <dbReference type="PROSITE-ProRule" id="PRU00176"/>
    </source>
</evidence>
<dbReference type="AlphaFoldDB" id="A0A9P6ERL7"/>
<keyword evidence="2" id="KW-0507">mRNA processing</keyword>
<evidence type="ECO:0000256" key="2">
    <source>
        <dbReference type="ARBA" id="ARBA00022664"/>
    </source>
</evidence>
<gene>
    <name evidence="9" type="ORF">CPB83DRAFT_888779</name>
</gene>
<feature type="region of interest" description="Disordered" evidence="7">
    <location>
        <begin position="286"/>
        <end position="320"/>
    </location>
</feature>
<evidence type="ECO:0000259" key="8">
    <source>
        <dbReference type="PROSITE" id="PS50102"/>
    </source>
</evidence>
<keyword evidence="10" id="KW-1185">Reference proteome</keyword>
<dbReference type="InterPro" id="IPR050374">
    <property type="entry name" value="RRT5_SRSF_SR"/>
</dbReference>
<comment type="subcellular location">
    <subcellularLocation>
        <location evidence="1">Nucleus</location>
    </subcellularLocation>
</comment>
<dbReference type="PANTHER" id="PTHR23003">
    <property type="entry name" value="RNA RECOGNITION MOTIF RRM DOMAIN CONTAINING PROTEIN"/>
    <property type="match status" value="1"/>
</dbReference>
<reference evidence="9" key="1">
    <citation type="submission" date="2020-11" db="EMBL/GenBank/DDBJ databases">
        <authorList>
            <consortium name="DOE Joint Genome Institute"/>
            <person name="Ahrendt S."/>
            <person name="Riley R."/>
            <person name="Andreopoulos W."/>
            <person name="Labutti K."/>
            <person name="Pangilinan J."/>
            <person name="Ruiz-Duenas F.J."/>
            <person name="Barrasa J.M."/>
            <person name="Sanchez-Garcia M."/>
            <person name="Camarero S."/>
            <person name="Miyauchi S."/>
            <person name="Serrano A."/>
            <person name="Linde D."/>
            <person name="Babiker R."/>
            <person name="Drula E."/>
            <person name="Ayuso-Fernandez I."/>
            <person name="Pacheco R."/>
            <person name="Padilla G."/>
            <person name="Ferreira P."/>
            <person name="Barriuso J."/>
            <person name="Kellner H."/>
            <person name="Castanera R."/>
            <person name="Alfaro M."/>
            <person name="Ramirez L."/>
            <person name="Pisabarro A.G."/>
            <person name="Kuo A."/>
            <person name="Tritt A."/>
            <person name="Lipzen A."/>
            <person name="He G."/>
            <person name="Yan M."/>
            <person name="Ng V."/>
            <person name="Cullen D."/>
            <person name="Martin F."/>
            <person name="Rosso M.-N."/>
            <person name="Henrissat B."/>
            <person name="Hibbett D."/>
            <person name="Martinez A.T."/>
            <person name="Grigoriev I.V."/>
        </authorList>
    </citation>
    <scope>NUCLEOTIDE SEQUENCE</scope>
    <source>
        <strain evidence="9">CBS 506.95</strain>
    </source>
</reference>
<dbReference type="Pfam" id="PF00076">
    <property type="entry name" value="RRM_1"/>
    <property type="match status" value="2"/>
</dbReference>
<protein>
    <recommendedName>
        <fullName evidence="8">RRM domain-containing protein</fullName>
    </recommendedName>
</protein>
<dbReference type="GO" id="GO:0003729">
    <property type="term" value="F:mRNA binding"/>
    <property type="evidence" value="ECO:0007669"/>
    <property type="project" value="TreeGrafter"/>
</dbReference>
<evidence type="ECO:0000256" key="5">
    <source>
        <dbReference type="ARBA" id="ARBA00023242"/>
    </source>
</evidence>
<dbReference type="PANTHER" id="PTHR23003:SF62">
    <property type="entry name" value="SERINE_ARGININE (SR)-TYPE SHUTTLING MRNA BINDING PROTEIN NPL3"/>
    <property type="match status" value="1"/>
</dbReference>
<dbReference type="InterPro" id="IPR035979">
    <property type="entry name" value="RBD_domain_sf"/>
</dbReference>
<evidence type="ECO:0000256" key="4">
    <source>
        <dbReference type="ARBA" id="ARBA00022884"/>
    </source>
</evidence>
<dbReference type="InterPro" id="IPR012677">
    <property type="entry name" value="Nucleotide-bd_a/b_plait_sf"/>
</dbReference>
<evidence type="ECO:0000256" key="1">
    <source>
        <dbReference type="ARBA" id="ARBA00004123"/>
    </source>
</evidence>
<dbReference type="CDD" id="cd00590">
    <property type="entry name" value="RRM_SF"/>
    <property type="match status" value="1"/>
</dbReference>
<dbReference type="Gene3D" id="3.30.70.330">
    <property type="match status" value="2"/>
</dbReference>
<sequence length="320" mass="36451">MAHVMTRRLYLRGLHSDVSTEDLHKFLSCYGVITEIKLLPHCAFVQFESETAASVVLDTYQSQPLLGNRVTIEYSRPLRKKWPSIQSSNSSENRLWSSKGHGPSARYRHPVVVKGIPPGICWQELKDFGRLSGSLVAFCDIDKAVKERGFIEYFSREDAKRAERVLNGKKLGGHSVRVFGYEETDGESRRCLGEVPRSYARALADAGNSKTTHNKNKESLAYRWPVYGCPRTPDNSRDERWIRHASYGPHDAYDSRGVRESYEGASSNFERIVDWAHSCRRRDSDQNHGWAEHLDGHAHSQFGGNGGQYQSIERPFDPYQ</sequence>
<dbReference type="Proteomes" id="UP000807306">
    <property type="component" value="Unassembled WGS sequence"/>
</dbReference>
<keyword evidence="5" id="KW-0539">Nucleus</keyword>
<dbReference type="PROSITE" id="PS50102">
    <property type="entry name" value="RRM"/>
    <property type="match status" value="2"/>
</dbReference>
<accession>A0A9P6ERL7</accession>
<dbReference type="GO" id="GO:0005737">
    <property type="term" value="C:cytoplasm"/>
    <property type="evidence" value="ECO:0007669"/>
    <property type="project" value="TreeGrafter"/>
</dbReference>
<keyword evidence="4 6" id="KW-0694">RNA-binding</keyword>
<feature type="domain" description="RRM" evidence="8">
    <location>
        <begin position="7"/>
        <end position="77"/>
    </location>
</feature>
<dbReference type="GO" id="GO:0006397">
    <property type="term" value="P:mRNA processing"/>
    <property type="evidence" value="ECO:0007669"/>
    <property type="project" value="UniProtKB-KW"/>
</dbReference>
<dbReference type="EMBL" id="MU157825">
    <property type="protein sequence ID" value="KAF9534818.1"/>
    <property type="molecule type" value="Genomic_DNA"/>
</dbReference>
<feature type="domain" description="RRM" evidence="8">
    <location>
        <begin position="109"/>
        <end position="183"/>
    </location>
</feature>
<proteinExistence type="predicted"/>
<dbReference type="GO" id="GO:0005634">
    <property type="term" value="C:nucleus"/>
    <property type="evidence" value="ECO:0007669"/>
    <property type="project" value="UniProtKB-SubCell"/>
</dbReference>
<dbReference type="SUPFAM" id="SSF54928">
    <property type="entry name" value="RNA-binding domain, RBD"/>
    <property type="match status" value="1"/>
</dbReference>
<keyword evidence="3" id="KW-0677">Repeat</keyword>
<evidence type="ECO:0000313" key="9">
    <source>
        <dbReference type="EMBL" id="KAF9534818.1"/>
    </source>
</evidence>
<feature type="compositionally biased region" description="Basic and acidic residues" evidence="7">
    <location>
        <begin position="286"/>
        <end position="298"/>
    </location>
</feature>
<dbReference type="OrthoDB" id="1099063at2759"/>
<organism evidence="9 10">
    <name type="scientific">Crepidotus variabilis</name>
    <dbReference type="NCBI Taxonomy" id="179855"/>
    <lineage>
        <taxon>Eukaryota</taxon>
        <taxon>Fungi</taxon>
        <taxon>Dikarya</taxon>
        <taxon>Basidiomycota</taxon>
        <taxon>Agaricomycotina</taxon>
        <taxon>Agaricomycetes</taxon>
        <taxon>Agaricomycetidae</taxon>
        <taxon>Agaricales</taxon>
        <taxon>Agaricineae</taxon>
        <taxon>Crepidotaceae</taxon>
        <taxon>Crepidotus</taxon>
    </lineage>
</organism>
<evidence type="ECO:0000256" key="7">
    <source>
        <dbReference type="SAM" id="MobiDB-lite"/>
    </source>
</evidence>
<evidence type="ECO:0000256" key="3">
    <source>
        <dbReference type="ARBA" id="ARBA00022737"/>
    </source>
</evidence>
<comment type="caution">
    <text evidence="9">The sequence shown here is derived from an EMBL/GenBank/DDBJ whole genome shotgun (WGS) entry which is preliminary data.</text>
</comment>
<dbReference type="InterPro" id="IPR000504">
    <property type="entry name" value="RRM_dom"/>
</dbReference>
<name>A0A9P6ERL7_9AGAR</name>
<evidence type="ECO:0000313" key="10">
    <source>
        <dbReference type="Proteomes" id="UP000807306"/>
    </source>
</evidence>